<accession>A0A9D2J3U0</accession>
<dbReference type="InterPro" id="IPR002550">
    <property type="entry name" value="CNNM"/>
</dbReference>
<evidence type="ECO:0000256" key="2">
    <source>
        <dbReference type="ARBA" id="ARBA00006337"/>
    </source>
</evidence>
<sequence>MTTGAIGLLIALAVLAALAAALLSAAEEAASRLTRAAAQEHAAEHPPAVAVLQISEDPGPAIRAAGYARTVVGILAAVCVTLVAGAALSSWWQVLLVTATGLILLATVLVELVPRTAGRRRPARTLAAVGPAVLAVQRMLTPLAGVAQRIGRRSGRTPAEELQEESENLRDMVDRVSESDQIDEDEREMLQSVFELGTTRVRGVMVPRTDMVTIRTQVPIRKALNLFVRSGYSRVPVIGESVDDLRGVLYLKDALARAVLDPDDGAVVVDEVLRPALFVPETKVVDDLLDEMREHSVHIAIVVDEYGGVAGLVTVEDILEELVGELTDEHDRSEEEPREEGDGTFVVPARLGVDELGELFDIEISDDEVTTAAGLLTKALGRVPIQGAKAQTHGLWLEAVGFQGRRRRLHTLRVWRVPEPPPETTSTDTPASAASPEGSSR</sequence>
<proteinExistence type="inferred from homology"/>
<dbReference type="PROSITE" id="PS51846">
    <property type="entry name" value="CNNM"/>
    <property type="match status" value="1"/>
</dbReference>
<evidence type="ECO:0000256" key="4">
    <source>
        <dbReference type="ARBA" id="ARBA00022692"/>
    </source>
</evidence>
<dbReference type="FunFam" id="3.10.580.10:FF:000002">
    <property type="entry name" value="Magnesium/cobalt efflux protein CorC"/>
    <property type="match status" value="1"/>
</dbReference>
<evidence type="ECO:0000256" key="10">
    <source>
        <dbReference type="PROSITE-ProRule" id="PRU01193"/>
    </source>
</evidence>
<dbReference type="Gene3D" id="3.10.580.10">
    <property type="entry name" value="CBS-domain"/>
    <property type="match status" value="1"/>
</dbReference>
<name>A0A9D2J3U0_9MICO</name>
<feature type="compositionally biased region" description="Low complexity" evidence="11">
    <location>
        <begin position="424"/>
        <end position="441"/>
    </location>
</feature>
<reference evidence="15" key="2">
    <citation type="submission" date="2021-04" db="EMBL/GenBank/DDBJ databases">
        <authorList>
            <person name="Gilroy R."/>
        </authorList>
    </citation>
    <scope>NUCLEOTIDE SEQUENCE</scope>
    <source>
        <strain evidence="15">ChiGjej4B4-7305</strain>
    </source>
</reference>
<keyword evidence="3" id="KW-1003">Cell membrane</keyword>
<dbReference type="InterPro" id="IPR005170">
    <property type="entry name" value="Transptr-assoc_dom"/>
</dbReference>
<evidence type="ECO:0000313" key="16">
    <source>
        <dbReference type="Proteomes" id="UP000824037"/>
    </source>
</evidence>
<keyword evidence="8 10" id="KW-0472">Membrane</keyword>
<evidence type="ECO:0000256" key="9">
    <source>
        <dbReference type="PROSITE-ProRule" id="PRU00703"/>
    </source>
</evidence>
<dbReference type="InterPro" id="IPR046342">
    <property type="entry name" value="CBS_dom_sf"/>
</dbReference>
<keyword evidence="6 10" id="KW-1133">Transmembrane helix</keyword>
<dbReference type="Gene3D" id="3.30.465.10">
    <property type="match status" value="1"/>
</dbReference>
<keyword evidence="4 10" id="KW-0812">Transmembrane</keyword>
<gene>
    <name evidence="15" type="ORF">H9815_02910</name>
</gene>
<dbReference type="SMART" id="SM01091">
    <property type="entry name" value="CorC_HlyC"/>
    <property type="match status" value="1"/>
</dbReference>
<dbReference type="PANTHER" id="PTHR22777:SF32">
    <property type="entry name" value="UPF0053 INNER MEMBRANE PROTEIN YFJD"/>
    <property type="match status" value="1"/>
</dbReference>
<feature type="region of interest" description="Disordered" evidence="11">
    <location>
        <begin position="415"/>
        <end position="441"/>
    </location>
</feature>
<dbReference type="Pfam" id="PF03471">
    <property type="entry name" value="CorC_HlyC"/>
    <property type="match status" value="1"/>
</dbReference>
<evidence type="ECO:0000256" key="6">
    <source>
        <dbReference type="ARBA" id="ARBA00022989"/>
    </source>
</evidence>
<evidence type="ECO:0000313" key="15">
    <source>
        <dbReference type="EMBL" id="HIZ34704.1"/>
    </source>
</evidence>
<dbReference type="GO" id="GO:0005886">
    <property type="term" value="C:plasma membrane"/>
    <property type="evidence" value="ECO:0007669"/>
    <property type="project" value="UniProtKB-SubCell"/>
</dbReference>
<dbReference type="SUPFAM" id="SSF54631">
    <property type="entry name" value="CBS-domain pair"/>
    <property type="match status" value="1"/>
</dbReference>
<evidence type="ECO:0000256" key="11">
    <source>
        <dbReference type="SAM" id="MobiDB-lite"/>
    </source>
</evidence>
<dbReference type="InterPro" id="IPR016169">
    <property type="entry name" value="FAD-bd_PCMH_sub2"/>
</dbReference>
<feature type="transmembrane region" description="Helical" evidence="12">
    <location>
        <begin position="67"/>
        <end position="88"/>
    </location>
</feature>
<evidence type="ECO:0000256" key="1">
    <source>
        <dbReference type="ARBA" id="ARBA00004651"/>
    </source>
</evidence>
<reference evidence="15" key="1">
    <citation type="journal article" date="2021" name="PeerJ">
        <title>Extensive microbial diversity within the chicken gut microbiome revealed by metagenomics and culture.</title>
        <authorList>
            <person name="Gilroy R."/>
            <person name="Ravi A."/>
            <person name="Getino M."/>
            <person name="Pursley I."/>
            <person name="Horton D.L."/>
            <person name="Alikhan N.F."/>
            <person name="Baker D."/>
            <person name="Gharbi K."/>
            <person name="Hall N."/>
            <person name="Watson M."/>
            <person name="Adriaenssens E.M."/>
            <person name="Foster-Nyarko E."/>
            <person name="Jarju S."/>
            <person name="Secka A."/>
            <person name="Antonio M."/>
            <person name="Oren A."/>
            <person name="Chaudhuri R.R."/>
            <person name="La Ragione R."/>
            <person name="Hildebrand F."/>
            <person name="Pallen M.J."/>
        </authorList>
    </citation>
    <scope>NUCLEOTIDE SEQUENCE</scope>
    <source>
        <strain evidence="15">ChiGjej4B4-7305</strain>
    </source>
</reference>
<dbReference type="SMART" id="SM00116">
    <property type="entry name" value="CBS"/>
    <property type="match status" value="2"/>
</dbReference>
<evidence type="ECO:0000259" key="13">
    <source>
        <dbReference type="PROSITE" id="PS51371"/>
    </source>
</evidence>
<dbReference type="InterPro" id="IPR036318">
    <property type="entry name" value="FAD-bd_PCMH-like_sf"/>
</dbReference>
<dbReference type="PROSITE" id="PS51371">
    <property type="entry name" value="CBS"/>
    <property type="match status" value="2"/>
</dbReference>
<dbReference type="Pfam" id="PF01595">
    <property type="entry name" value="CNNM"/>
    <property type="match status" value="1"/>
</dbReference>
<dbReference type="InterPro" id="IPR000644">
    <property type="entry name" value="CBS_dom"/>
</dbReference>
<feature type="domain" description="CBS" evidence="13">
    <location>
        <begin position="205"/>
        <end position="265"/>
    </location>
</feature>
<feature type="domain" description="CNNM transmembrane" evidence="14">
    <location>
        <begin position="2"/>
        <end position="186"/>
    </location>
</feature>
<evidence type="ECO:0000259" key="14">
    <source>
        <dbReference type="PROSITE" id="PS51846"/>
    </source>
</evidence>
<evidence type="ECO:0000256" key="12">
    <source>
        <dbReference type="SAM" id="Phobius"/>
    </source>
</evidence>
<feature type="transmembrane region" description="Helical" evidence="12">
    <location>
        <begin position="94"/>
        <end position="114"/>
    </location>
</feature>
<comment type="similarity">
    <text evidence="2">Belongs to the UPF0053 family.</text>
</comment>
<protein>
    <submittedName>
        <fullName evidence="15">Hemolysin family protein</fullName>
    </submittedName>
</protein>
<feature type="transmembrane region" description="Helical" evidence="12">
    <location>
        <begin position="6"/>
        <end position="26"/>
    </location>
</feature>
<evidence type="ECO:0000256" key="5">
    <source>
        <dbReference type="ARBA" id="ARBA00022737"/>
    </source>
</evidence>
<dbReference type="PANTHER" id="PTHR22777">
    <property type="entry name" value="HEMOLYSIN-RELATED"/>
    <property type="match status" value="1"/>
</dbReference>
<feature type="domain" description="CBS" evidence="13">
    <location>
        <begin position="272"/>
        <end position="329"/>
    </location>
</feature>
<organism evidence="15 16">
    <name type="scientific">Candidatus Ruania gallistercoris</name>
    <dbReference type="NCBI Taxonomy" id="2838746"/>
    <lineage>
        <taxon>Bacteria</taxon>
        <taxon>Bacillati</taxon>
        <taxon>Actinomycetota</taxon>
        <taxon>Actinomycetes</taxon>
        <taxon>Micrococcales</taxon>
        <taxon>Ruaniaceae</taxon>
        <taxon>Ruania</taxon>
    </lineage>
</organism>
<keyword evidence="5" id="KW-0677">Repeat</keyword>
<evidence type="ECO:0000256" key="7">
    <source>
        <dbReference type="ARBA" id="ARBA00023122"/>
    </source>
</evidence>
<dbReference type="EMBL" id="DXBY01000051">
    <property type="protein sequence ID" value="HIZ34704.1"/>
    <property type="molecule type" value="Genomic_DNA"/>
</dbReference>
<dbReference type="InterPro" id="IPR044751">
    <property type="entry name" value="Ion_transp-like_CBS"/>
</dbReference>
<evidence type="ECO:0000256" key="8">
    <source>
        <dbReference type="ARBA" id="ARBA00023136"/>
    </source>
</evidence>
<keyword evidence="7 9" id="KW-0129">CBS domain</keyword>
<dbReference type="Pfam" id="PF00571">
    <property type="entry name" value="CBS"/>
    <property type="match status" value="2"/>
</dbReference>
<evidence type="ECO:0000256" key="3">
    <source>
        <dbReference type="ARBA" id="ARBA00022475"/>
    </source>
</evidence>
<dbReference type="AlphaFoldDB" id="A0A9D2J3U0"/>
<dbReference type="GO" id="GO:0050660">
    <property type="term" value="F:flavin adenine dinucleotide binding"/>
    <property type="evidence" value="ECO:0007669"/>
    <property type="project" value="InterPro"/>
</dbReference>
<comment type="subcellular location">
    <subcellularLocation>
        <location evidence="1">Cell membrane</location>
        <topology evidence="1">Multi-pass membrane protein</topology>
    </subcellularLocation>
</comment>
<comment type="caution">
    <text evidence="15">The sequence shown here is derived from an EMBL/GenBank/DDBJ whole genome shotgun (WGS) entry which is preliminary data.</text>
</comment>
<dbReference type="Proteomes" id="UP000824037">
    <property type="component" value="Unassembled WGS sequence"/>
</dbReference>
<dbReference type="CDD" id="cd04590">
    <property type="entry name" value="CBS_pair_CorC_HlyC_assoc"/>
    <property type="match status" value="1"/>
</dbReference>
<dbReference type="SUPFAM" id="SSF56176">
    <property type="entry name" value="FAD-binding/transporter-associated domain-like"/>
    <property type="match status" value="1"/>
</dbReference>